<feature type="region of interest" description="Disordered" evidence="3">
    <location>
        <begin position="159"/>
        <end position="179"/>
    </location>
</feature>
<comment type="subcellular location">
    <subcellularLocation>
        <location evidence="1">Nucleus</location>
    </subcellularLocation>
</comment>
<dbReference type="AlphaFoldDB" id="A0A9Q0FYP3"/>
<dbReference type="PANTHER" id="PTHR12656">
    <property type="entry name" value="BRG-1 ASSOCIATED FACTOR 250 BAF250"/>
    <property type="match status" value="1"/>
</dbReference>
<evidence type="ECO:0000256" key="3">
    <source>
        <dbReference type="SAM" id="MobiDB-lite"/>
    </source>
</evidence>
<dbReference type="InterPro" id="IPR011989">
    <property type="entry name" value="ARM-like"/>
</dbReference>
<comment type="caution">
    <text evidence="5">The sequence shown here is derived from an EMBL/GenBank/DDBJ whole genome shotgun (WGS) entry which is preliminary data.</text>
</comment>
<name>A0A9Q0FYP3_9ROSI</name>
<dbReference type="GO" id="GO:0045893">
    <property type="term" value="P:positive regulation of DNA-templated transcription"/>
    <property type="evidence" value="ECO:0007669"/>
    <property type="project" value="TreeGrafter"/>
</dbReference>
<dbReference type="InterPro" id="IPR021906">
    <property type="entry name" value="BAF250/Osa"/>
</dbReference>
<dbReference type="GO" id="GO:0006338">
    <property type="term" value="P:chromatin remodeling"/>
    <property type="evidence" value="ECO:0007669"/>
    <property type="project" value="InterPro"/>
</dbReference>
<reference evidence="5" key="2">
    <citation type="journal article" date="2023" name="Plants (Basel)">
        <title>Annotation of the Turnera subulata (Passifloraceae) Draft Genome Reveals the S-Locus Evolved after the Divergence of Turneroideae from Passifloroideae in a Stepwise Manner.</title>
        <authorList>
            <person name="Henning P.M."/>
            <person name="Roalson E.H."/>
            <person name="Mir W."/>
            <person name="McCubbin A.G."/>
            <person name="Shore J.S."/>
        </authorList>
    </citation>
    <scope>NUCLEOTIDE SEQUENCE</scope>
    <source>
        <strain evidence="5">F60SS</strain>
    </source>
</reference>
<dbReference type="Pfam" id="PF12031">
    <property type="entry name" value="BAF250_C"/>
    <property type="match status" value="1"/>
</dbReference>
<evidence type="ECO:0000313" key="6">
    <source>
        <dbReference type="Proteomes" id="UP001141552"/>
    </source>
</evidence>
<feature type="region of interest" description="Disordered" evidence="3">
    <location>
        <begin position="1"/>
        <end position="29"/>
    </location>
</feature>
<dbReference type="PANTHER" id="PTHR12656:SF5">
    <property type="entry name" value="TRITHORAX GROUP PROTEIN OSA"/>
    <property type="match status" value="1"/>
</dbReference>
<dbReference type="InterPro" id="IPR016024">
    <property type="entry name" value="ARM-type_fold"/>
</dbReference>
<dbReference type="InterPro" id="IPR033388">
    <property type="entry name" value="BAF250_C"/>
</dbReference>
<proteinExistence type="predicted"/>
<dbReference type="EMBL" id="JAKUCV010003059">
    <property type="protein sequence ID" value="KAJ4840349.1"/>
    <property type="molecule type" value="Genomic_DNA"/>
</dbReference>
<dbReference type="SUPFAM" id="SSF48371">
    <property type="entry name" value="ARM repeat"/>
    <property type="match status" value="1"/>
</dbReference>
<dbReference type="GO" id="GO:0031491">
    <property type="term" value="F:nucleosome binding"/>
    <property type="evidence" value="ECO:0007669"/>
    <property type="project" value="TreeGrafter"/>
</dbReference>
<keyword evidence="2" id="KW-0539">Nucleus</keyword>
<feature type="domain" description="SWI/SNF-like complex subunit BAF250 C-terminal" evidence="4">
    <location>
        <begin position="210"/>
        <end position="251"/>
    </location>
</feature>
<reference evidence="5" key="1">
    <citation type="submission" date="2022-02" db="EMBL/GenBank/DDBJ databases">
        <authorList>
            <person name="Henning P.M."/>
            <person name="McCubbin A.G."/>
            <person name="Shore J.S."/>
        </authorList>
    </citation>
    <scope>NUCLEOTIDE SEQUENCE</scope>
    <source>
        <strain evidence="5">F60SS</strain>
        <tissue evidence="5">Leaves</tissue>
    </source>
</reference>
<keyword evidence="6" id="KW-1185">Reference proteome</keyword>
<dbReference type="GO" id="GO:0006357">
    <property type="term" value="P:regulation of transcription by RNA polymerase II"/>
    <property type="evidence" value="ECO:0007669"/>
    <property type="project" value="TreeGrafter"/>
</dbReference>
<accession>A0A9Q0FYP3</accession>
<evidence type="ECO:0000259" key="4">
    <source>
        <dbReference type="Pfam" id="PF12031"/>
    </source>
</evidence>
<gene>
    <name evidence="5" type="ORF">Tsubulata_044664</name>
</gene>
<evidence type="ECO:0000256" key="1">
    <source>
        <dbReference type="ARBA" id="ARBA00004123"/>
    </source>
</evidence>
<protein>
    <recommendedName>
        <fullName evidence="4">SWI/SNF-like complex subunit BAF250 C-terminal domain-containing protein</fullName>
    </recommendedName>
</protein>
<sequence>MQKRDQNKSGGSAGGASAPSAKRGRPFGSTAGAAAAAAAAASDSAAPSTLLGPSLQVHSSFADQNNKRIVLALQSGLKSELTWALNTLTLLSFKEREDMRKDSLAKIPGLLDALLQVIDDWRDIALPKALSKGPRVRTLGANSSVSGFGNEYAALGSNDTSRHSALGPGSGGSEASGQKNAIKVRPSEWWFDDDGLFNLDEEGRAEKQQCAVAASNIIRNFSFMPENEVVMAQHRHCLETVFQCIEDHVTEDEELVTNSLETVVNLAPLLDLRIFSSSKPSFIKITEKRAVEAIMGMLGSAVKAWHCAAAELLGRLIINPDNEPFLLPFFPQIHKRLVDLLSYPALDAQAAAVGALYNLAEVNMDSRLKLASERWAIDRLLKVIKMPHPVPEVCRKAAMILESLVSEPQNKALLLAYENAFAEILFSEGRYSDTFARILYELTSRPSNKFSAARGIWGM</sequence>
<dbReference type="GO" id="GO:0005654">
    <property type="term" value="C:nucleoplasm"/>
    <property type="evidence" value="ECO:0007669"/>
    <property type="project" value="TreeGrafter"/>
</dbReference>
<dbReference type="OrthoDB" id="10044343at2759"/>
<dbReference type="Proteomes" id="UP001141552">
    <property type="component" value="Unassembled WGS sequence"/>
</dbReference>
<dbReference type="Gene3D" id="1.25.10.10">
    <property type="entry name" value="Leucine-rich Repeat Variant"/>
    <property type="match status" value="1"/>
</dbReference>
<dbReference type="GO" id="GO:0016514">
    <property type="term" value="C:SWI/SNF complex"/>
    <property type="evidence" value="ECO:0007669"/>
    <property type="project" value="InterPro"/>
</dbReference>
<evidence type="ECO:0000256" key="2">
    <source>
        <dbReference type="ARBA" id="ARBA00023242"/>
    </source>
</evidence>
<dbReference type="GO" id="GO:0035060">
    <property type="term" value="C:brahma complex"/>
    <property type="evidence" value="ECO:0007669"/>
    <property type="project" value="InterPro"/>
</dbReference>
<organism evidence="5 6">
    <name type="scientific">Turnera subulata</name>
    <dbReference type="NCBI Taxonomy" id="218843"/>
    <lineage>
        <taxon>Eukaryota</taxon>
        <taxon>Viridiplantae</taxon>
        <taxon>Streptophyta</taxon>
        <taxon>Embryophyta</taxon>
        <taxon>Tracheophyta</taxon>
        <taxon>Spermatophyta</taxon>
        <taxon>Magnoliopsida</taxon>
        <taxon>eudicotyledons</taxon>
        <taxon>Gunneridae</taxon>
        <taxon>Pentapetalae</taxon>
        <taxon>rosids</taxon>
        <taxon>fabids</taxon>
        <taxon>Malpighiales</taxon>
        <taxon>Passifloraceae</taxon>
        <taxon>Turnera</taxon>
    </lineage>
</organism>
<evidence type="ECO:0000313" key="5">
    <source>
        <dbReference type="EMBL" id="KAJ4840349.1"/>
    </source>
</evidence>